<dbReference type="Gene3D" id="1.10.10.10">
    <property type="entry name" value="Winged helix-like DNA-binding domain superfamily/Winged helix DNA-binding domain"/>
    <property type="match status" value="1"/>
</dbReference>
<dbReference type="InterPro" id="IPR036388">
    <property type="entry name" value="WH-like_DNA-bd_sf"/>
</dbReference>
<dbReference type="InterPro" id="IPR039422">
    <property type="entry name" value="MarR/SlyA-like"/>
</dbReference>
<dbReference type="SUPFAM" id="SSF46785">
    <property type="entry name" value="Winged helix' DNA-binding domain"/>
    <property type="match status" value="1"/>
</dbReference>
<name>A0A0G0LZP3_9BACT</name>
<evidence type="ECO:0000313" key="2">
    <source>
        <dbReference type="EMBL" id="KKQ66854.1"/>
    </source>
</evidence>
<dbReference type="AlphaFoldDB" id="A0A0G0LZP3"/>
<dbReference type="GO" id="GO:0006950">
    <property type="term" value="P:response to stress"/>
    <property type="evidence" value="ECO:0007669"/>
    <property type="project" value="TreeGrafter"/>
</dbReference>
<dbReference type="Pfam" id="PF01047">
    <property type="entry name" value="MarR"/>
    <property type="match status" value="1"/>
</dbReference>
<dbReference type="PANTHER" id="PTHR33164:SF99">
    <property type="entry name" value="MARR FAMILY REGULATORY PROTEIN"/>
    <property type="match status" value="1"/>
</dbReference>
<dbReference type="PRINTS" id="PR00598">
    <property type="entry name" value="HTHMARR"/>
</dbReference>
<proteinExistence type="predicted"/>
<dbReference type="InterPro" id="IPR000835">
    <property type="entry name" value="HTH_MarR-typ"/>
</dbReference>
<gene>
    <name evidence="2" type="ORF">US86_C0003G0097</name>
</gene>
<dbReference type="GO" id="GO:0003700">
    <property type="term" value="F:DNA-binding transcription factor activity"/>
    <property type="evidence" value="ECO:0007669"/>
    <property type="project" value="InterPro"/>
</dbReference>
<reference evidence="2 3" key="1">
    <citation type="journal article" date="2015" name="Nature">
        <title>rRNA introns, odd ribosomes, and small enigmatic genomes across a large radiation of phyla.</title>
        <authorList>
            <person name="Brown C.T."/>
            <person name="Hug L.A."/>
            <person name="Thomas B.C."/>
            <person name="Sharon I."/>
            <person name="Castelle C.J."/>
            <person name="Singh A."/>
            <person name="Wilkins M.J."/>
            <person name="Williams K.H."/>
            <person name="Banfield J.F."/>
        </authorList>
    </citation>
    <scope>NUCLEOTIDE SEQUENCE [LARGE SCALE GENOMIC DNA]</scope>
</reference>
<evidence type="ECO:0000313" key="3">
    <source>
        <dbReference type="Proteomes" id="UP000034235"/>
    </source>
</evidence>
<accession>A0A0G0LZP3</accession>
<sequence>MSNRKHLIEELLHSFHSIRNIIRFHALHASGHQNHITHSQWFVLKVIDHLENPRVKDVSEALSMSSSATTQLVEPLVQAGFVLRKEDPKDRRLVQLQLSLKGKKQIAAKKEECIAEMGMIFEGLTDKELEEFVRLHKKITLNLSKRKS</sequence>
<organism evidence="2 3">
    <name type="scientific">Candidatus Daviesbacteria bacterium GW2011_GWA2_38_24</name>
    <dbReference type="NCBI Taxonomy" id="1618422"/>
    <lineage>
        <taxon>Bacteria</taxon>
        <taxon>Candidatus Daviesiibacteriota</taxon>
    </lineage>
</organism>
<dbReference type="InterPro" id="IPR036390">
    <property type="entry name" value="WH_DNA-bd_sf"/>
</dbReference>
<comment type="caution">
    <text evidence="2">The sequence shown here is derived from an EMBL/GenBank/DDBJ whole genome shotgun (WGS) entry which is preliminary data.</text>
</comment>
<dbReference type="EMBL" id="LBUP01000003">
    <property type="protein sequence ID" value="KKQ66854.1"/>
    <property type="molecule type" value="Genomic_DNA"/>
</dbReference>
<protein>
    <submittedName>
        <fullName evidence="2">Transcriptional regulator, MarR family</fullName>
    </submittedName>
</protein>
<dbReference type="PROSITE" id="PS50995">
    <property type="entry name" value="HTH_MARR_2"/>
    <property type="match status" value="1"/>
</dbReference>
<evidence type="ECO:0000259" key="1">
    <source>
        <dbReference type="PROSITE" id="PS50995"/>
    </source>
</evidence>
<dbReference type="PANTHER" id="PTHR33164">
    <property type="entry name" value="TRANSCRIPTIONAL REGULATOR, MARR FAMILY"/>
    <property type="match status" value="1"/>
</dbReference>
<dbReference type="Proteomes" id="UP000034235">
    <property type="component" value="Unassembled WGS sequence"/>
</dbReference>
<feature type="domain" description="HTH marR-type" evidence="1">
    <location>
        <begin position="4"/>
        <end position="141"/>
    </location>
</feature>
<dbReference type="SMART" id="SM00347">
    <property type="entry name" value="HTH_MARR"/>
    <property type="match status" value="1"/>
</dbReference>